<keyword evidence="1" id="KW-0472">Membrane</keyword>
<feature type="transmembrane region" description="Helical" evidence="1">
    <location>
        <begin position="54"/>
        <end position="75"/>
    </location>
</feature>
<proteinExistence type="predicted"/>
<protein>
    <recommendedName>
        <fullName evidence="2">DUF6533 domain-containing protein</fullName>
    </recommendedName>
</protein>
<keyword evidence="1" id="KW-0812">Transmembrane</keyword>
<dbReference type="EMBL" id="JABBWG010000035">
    <property type="protein sequence ID" value="KAG1809173.1"/>
    <property type="molecule type" value="Genomic_DNA"/>
</dbReference>
<dbReference type="InterPro" id="IPR045340">
    <property type="entry name" value="DUF6533"/>
</dbReference>
<dbReference type="GeneID" id="64637689"/>
<dbReference type="AlphaFoldDB" id="A0A9P7E1X5"/>
<evidence type="ECO:0000259" key="2">
    <source>
        <dbReference type="Pfam" id="PF20151"/>
    </source>
</evidence>
<keyword evidence="1" id="KW-1133">Transmembrane helix</keyword>
<keyword evidence="4" id="KW-1185">Reference proteome</keyword>
<reference evidence="3" key="1">
    <citation type="journal article" date="2020" name="New Phytol.">
        <title>Comparative genomics reveals dynamic genome evolution in host specialist ectomycorrhizal fungi.</title>
        <authorList>
            <person name="Lofgren L.A."/>
            <person name="Nguyen N.H."/>
            <person name="Vilgalys R."/>
            <person name="Ruytinx J."/>
            <person name="Liao H.L."/>
            <person name="Branco S."/>
            <person name="Kuo A."/>
            <person name="LaButti K."/>
            <person name="Lipzen A."/>
            <person name="Andreopoulos W."/>
            <person name="Pangilinan J."/>
            <person name="Riley R."/>
            <person name="Hundley H."/>
            <person name="Na H."/>
            <person name="Barry K."/>
            <person name="Grigoriev I.V."/>
            <person name="Stajich J.E."/>
            <person name="Kennedy P.G."/>
        </authorList>
    </citation>
    <scope>NUCLEOTIDE SEQUENCE</scope>
    <source>
        <strain evidence="3">MN1</strain>
    </source>
</reference>
<sequence>MEYSVDEIVAARNLKFLAYLYTSTATFWAYDFVCSLHKEWTFLLRSRWTKVKGLYIVARYVPYVLIIVDLCLALTQNENVKKCQTLNNISSYFRLISLTFSECFFILRTYALWNNNRIILVAMLSALLVSHMRAPHPSSCLTSQSGNHCIIYRYFVYH</sequence>
<dbReference type="RefSeq" id="XP_041189082.1">
    <property type="nucleotide sequence ID" value="XM_041343673.1"/>
</dbReference>
<dbReference type="Proteomes" id="UP000807769">
    <property type="component" value="Unassembled WGS sequence"/>
</dbReference>
<feature type="domain" description="DUF6533" evidence="2">
    <location>
        <begin position="19"/>
        <end position="62"/>
    </location>
</feature>
<gene>
    <name evidence="3" type="ORF">BJ212DRAFT_620635</name>
</gene>
<organism evidence="3 4">
    <name type="scientific">Suillus subaureus</name>
    <dbReference type="NCBI Taxonomy" id="48587"/>
    <lineage>
        <taxon>Eukaryota</taxon>
        <taxon>Fungi</taxon>
        <taxon>Dikarya</taxon>
        <taxon>Basidiomycota</taxon>
        <taxon>Agaricomycotina</taxon>
        <taxon>Agaricomycetes</taxon>
        <taxon>Agaricomycetidae</taxon>
        <taxon>Boletales</taxon>
        <taxon>Suillineae</taxon>
        <taxon>Suillaceae</taxon>
        <taxon>Suillus</taxon>
    </lineage>
</organism>
<name>A0A9P7E1X5_9AGAM</name>
<feature type="transmembrane region" description="Helical" evidence="1">
    <location>
        <begin position="16"/>
        <end position="33"/>
    </location>
</feature>
<comment type="caution">
    <text evidence="3">The sequence shown here is derived from an EMBL/GenBank/DDBJ whole genome shotgun (WGS) entry which is preliminary data.</text>
</comment>
<dbReference type="OrthoDB" id="3350812at2759"/>
<accession>A0A9P7E1X5</accession>
<dbReference type="Pfam" id="PF20151">
    <property type="entry name" value="DUF6533"/>
    <property type="match status" value="1"/>
</dbReference>
<evidence type="ECO:0000313" key="4">
    <source>
        <dbReference type="Proteomes" id="UP000807769"/>
    </source>
</evidence>
<evidence type="ECO:0000256" key="1">
    <source>
        <dbReference type="SAM" id="Phobius"/>
    </source>
</evidence>
<evidence type="ECO:0000313" key="3">
    <source>
        <dbReference type="EMBL" id="KAG1809173.1"/>
    </source>
</evidence>